<evidence type="ECO:0000313" key="5">
    <source>
        <dbReference type="Proteomes" id="UP000075666"/>
    </source>
</evidence>
<dbReference type="GO" id="GO:0030436">
    <property type="term" value="P:asexual sporulation"/>
    <property type="evidence" value="ECO:0007669"/>
    <property type="project" value="UniProtKB-UniRule"/>
</dbReference>
<dbReference type="GO" id="GO:0030435">
    <property type="term" value="P:sporulation resulting in formation of a cellular spore"/>
    <property type="evidence" value="ECO:0007669"/>
    <property type="project" value="UniProtKB-KW"/>
</dbReference>
<evidence type="ECO:0000256" key="2">
    <source>
        <dbReference type="HAMAP-Rule" id="MF_01505"/>
    </source>
</evidence>
<dbReference type="InterPro" id="IPR012612">
    <property type="entry name" value="SASP_SspN"/>
</dbReference>
<sequence>MMSNPNKKSKYYVPNHIGTQPRSFGGNKGKQMQDKSGQHAQVMQTKGE</sequence>
<dbReference type="GO" id="GO:0042601">
    <property type="term" value="C:endospore-forming forespore"/>
    <property type="evidence" value="ECO:0007669"/>
    <property type="project" value="InterPro"/>
</dbReference>
<comment type="induction">
    <text evidence="2">Expressed only in the forespore compartment of sporulating cells.</text>
</comment>
<evidence type="ECO:0000256" key="1">
    <source>
        <dbReference type="ARBA" id="ARBA00022969"/>
    </source>
</evidence>
<dbReference type="HAMAP" id="MF_01505">
    <property type="entry name" value="SspN"/>
    <property type="match status" value="1"/>
</dbReference>
<name>A0A150L9A7_9BACI</name>
<evidence type="ECO:0000313" key="4">
    <source>
        <dbReference type="EMBL" id="KYD08576.1"/>
    </source>
</evidence>
<feature type="compositionally biased region" description="Polar residues" evidence="3">
    <location>
        <begin position="38"/>
        <end position="48"/>
    </location>
</feature>
<evidence type="ECO:0000256" key="3">
    <source>
        <dbReference type="SAM" id="MobiDB-lite"/>
    </source>
</evidence>
<organism evidence="4 5">
    <name type="scientific">Heyndrickxia sporothermodurans</name>
    <dbReference type="NCBI Taxonomy" id="46224"/>
    <lineage>
        <taxon>Bacteria</taxon>
        <taxon>Bacillati</taxon>
        <taxon>Bacillota</taxon>
        <taxon>Bacilli</taxon>
        <taxon>Bacillales</taxon>
        <taxon>Bacillaceae</taxon>
        <taxon>Heyndrickxia</taxon>
    </lineage>
</organism>
<dbReference type="Pfam" id="PF08177">
    <property type="entry name" value="SspN"/>
    <property type="match status" value="1"/>
</dbReference>
<reference evidence="4 5" key="1">
    <citation type="submission" date="2016-01" db="EMBL/GenBank/DDBJ databases">
        <title>Genome Sequences of Twelve Sporeforming Bacillus Species Isolated from Foods.</title>
        <authorList>
            <person name="Berendsen E.M."/>
            <person name="Wells-Bennik M.H."/>
            <person name="Krawcyk A.O."/>
            <person name="De Jong A."/>
            <person name="Holsappel S."/>
            <person name="Eijlander R.T."/>
            <person name="Kuipers O.P."/>
        </authorList>
    </citation>
    <scope>NUCLEOTIDE SEQUENCE [LARGE SCALE GENOMIC DNA]</scope>
    <source>
        <strain evidence="4 5">B4102</strain>
    </source>
</reference>
<proteinExistence type="evidence at transcript level"/>
<feature type="region of interest" description="Disordered" evidence="3">
    <location>
        <begin position="1"/>
        <end position="48"/>
    </location>
</feature>
<protein>
    <recommendedName>
        <fullName evidence="2">Small, acid-soluble spore protein N</fullName>
        <shortName evidence="2">SASP N</shortName>
    </recommendedName>
</protein>
<keyword evidence="5" id="KW-1185">Reference proteome</keyword>
<dbReference type="AlphaFoldDB" id="A0A150L9A7"/>
<dbReference type="PATRIC" id="fig|46224.3.peg.2147"/>
<dbReference type="STRING" id="46224.B4102_0656"/>
<keyword evidence="1 2" id="KW-0749">Sporulation</keyword>
<dbReference type="NCBIfam" id="NF006904">
    <property type="entry name" value="PRK09398.1"/>
    <property type="match status" value="1"/>
</dbReference>
<gene>
    <name evidence="2" type="primary">sspN</name>
    <name evidence="4" type="ORF">B4102_0656</name>
</gene>
<comment type="similarity">
    <text evidence="2">Belongs to the SspN family.</text>
</comment>
<accession>A0A150L9A7</accession>
<dbReference type="EMBL" id="LQYN01000029">
    <property type="protein sequence ID" value="KYD08576.1"/>
    <property type="molecule type" value="Genomic_DNA"/>
</dbReference>
<comment type="subcellular location">
    <subcellularLocation>
        <location evidence="2">Spore core</location>
    </subcellularLocation>
</comment>
<dbReference type="Proteomes" id="UP000075666">
    <property type="component" value="Unassembled WGS sequence"/>
</dbReference>
<comment type="caution">
    <text evidence="4">The sequence shown here is derived from an EMBL/GenBank/DDBJ whole genome shotgun (WGS) entry which is preliminary data.</text>
</comment>